<keyword evidence="7 14" id="KW-1133">Transmembrane helix</keyword>
<comment type="catalytic activity">
    <reaction evidence="12">
        <text>L-proline(in) + Na(+)(in) = L-proline(out) + Na(+)(out)</text>
        <dbReference type="Rhea" id="RHEA:28967"/>
        <dbReference type="ChEBI" id="CHEBI:29101"/>
        <dbReference type="ChEBI" id="CHEBI:60039"/>
    </reaction>
</comment>
<dbReference type="PANTHER" id="PTHR48086:SF3">
    <property type="entry name" value="SODIUM_PROLINE SYMPORTER"/>
    <property type="match status" value="1"/>
</dbReference>
<feature type="transmembrane region" description="Helical" evidence="14">
    <location>
        <begin position="284"/>
        <end position="309"/>
    </location>
</feature>
<feature type="transmembrane region" description="Helical" evidence="14">
    <location>
        <begin position="386"/>
        <end position="403"/>
    </location>
</feature>
<feature type="transmembrane region" description="Helical" evidence="14">
    <location>
        <begin position="185"/>
        <end position="204"/>
    </location>
</feature>
<comment type="similarity">
    <text evidence="2 13">Belongs to the sodium:solute symporter (SSF) (TC 2.A.21) family.</text>
</comment>
<dbReference type="GO" id="GO:0005886">
    <property type="term" value="C:plasma membrane"/>
    <property type="evidence" value="ECO:0007669"/>
    <property type="project" value="UniProtKB-SubCell"/>
</dbReference>
<dbReference type="InterPro" id="IPR038377">
    <property type="entry name" value="Na/Glc_symporter_sf"/>
</dbReference>
<keyword evidence="11" id="KW-0739">Sodium transport</keyword>
<dbReference type="KEGG" id="dfg:B0537_06270"/>
<evidence type="ECO:0000256" key="1">
    <source>
        <dbReference type="ARBA" id="ARBA00004651"/>
    </source>
</evidence>
<keyword evidence="9" id="KW-0406">Ion transport</keyword>
<feature type="transmembrane region" description="Helical" evidence="14">
    <location>
        <begin position="442"/>
        <end position="463"/>
    </location>
</feature>
<dbReference type="RefSeq" id="WP_077713707.1">
    <property type="nucleotide sequence ID" value="NZ_CP019698.1"/>
</dbReference>
<sequence length="523" mass="55943">MDYSTLIISLLLYLGVTVLLSVLAYRHTRTKSDYLLAGGRTHPVLMALSYGSTFISTSAIIGFGGSAAMFGMSLLWLTFCCIFVGVFIAFVIYGKRTLQVGKELGASTFPEFIALRYKSEFIKKFCALVIIAGMPLYAAAVMIGAGRFLEQLLHLDYNLAIIIFAVITAAYVISGGIKGVLYNDAFQASIMFVGMIILFCMTYSKLGGFTTAHQALTDMSHLVPESMVAKGHLGWTAMPALGSEYWWVVVSTLVMGVGIGVLAQPQLVVRFLTVKGVQEINRAVVVGGLFILVMTGVAFSVGALTNVYFWQTLGKISIAAVTDMTTGIPNIDSIIPLFVSSATPTWFGYLFMLTLLSAAMSTLSGQFHVIGTSLCHDLYNNSTLSSNRLSILVALAASVYLALKLPGSIIAVATAIFFGVCAATFLPAYTAALFWPRATKSGVIASMVMGLSSSLLLMTFVHAKEATALGLSNILFGKSTLVGIPWVYIDPIVISLPLSAVTLITVSLLTEKVSAVSLAEKTY</sequence>
<dbReference type="GO" id="GO:0005298">
    <property type="term" value="F:proline:sodium symporter activity"/>
    <property type="evidence" value="ECO:0007669"/>
    <property type="project" value="TreeGrafter"/>
</dbReference>
<dbReference type="Gene3D" id="1.20.1730.10">
    <property type="entry name" value="Sodium/glucose cotransporter"/>
    <property type="match status" value="1"/>
</dbReference>
<feature type="transmembrane region" description="Helical" evidence="14">
    <location>
        <begin position="6"/>
        <end position="25"/>
    </location>
</feature>
<dbReference type="Proteomes" id="UP000189464">
    <property type="component" value="Chromosome"/>
</dbReference>
<feature type="transmembrane region" description="Helical" evidence="14">
    <location>
        <begin position="409"/>
        <end position="435"/>
    </location>
</feature>
<feature type="transmembrane region" description="Helical" evidence="14">
    <location>
        <begin position="346"/>
        <end position="365"/>
    </location>
</feature>
<evidence type="ECO:0000256" key="5">
    <source>
        <dbReference type="ARBA" id="ARBA00022692"/>
    </source>
</evidence>
<evidence type="ECO:0000256" key="10">
    <source>
        <dbReference type="ARBA" id="ARBA00023136"/>
    </source>
</evidence>
<dbReference type="OrthoDB" id="9810181at2"/>
<evidence type="ECO:0000313" key="16">
    <source>
        <dbReference type="Proteomes" id="UP000189464"/>
    </source>
</evidence>
<evidence type="ECO:0000256" key="8">
    <source>
        <dbReference type="ARBA" id="ARBA00023053"/>
    </source>
</evidence>
<proteinExistence type="inferred from homology"/>
<evidence type="ECO:0000256" key="14">
    <source>
        <dbReference type="SAM" id="Phobius"/>
    </source>
</evidence>
<gene>
    <name evidence="15" type="ORF">B0537_06270</name>
</gene>
<keyword evidence="4" id="KW-1003">Cell membrane</keyword>
<dbReference type="GO" id="GO:0015193">
    <property type="term" value="F:L-proline transmembrane transporter activity"/>
    <property type="evidence" value="ECO:0007669"/>
    <property type="project" value="TreeGrafter"/>
</dbReference>
<feature type="transmembrane region" description="Helical" evidence="14">
    <location>
        <begin position="45"/>
        <end position="68"/>
    </location>
</feature>
<dbReference type="InterPro" id="IPR050277">
    <property type="entry name" value="Sodium:Solute_Symporter"/>
</dbReference>
<evidence type="ECO:0000256" key="9">
    <source>
        <dbReference type="ARBA" id="ARBA00023065"/>
    </source>
</evidence>
<protein>
    <submittedName>
        <fullName evidence="15">Sodium:solute symporter</fullName>
    </submittedName>
</protein>
<feature type="transmembrane region" description="Helical" evidence="14">
    <location>
        <begin position="155"/>
        <end position="173"/>
    </location>
</feature>
<evidence type="ECO:0000256" key="4">
    <source>
        <dbReference type="ARBA" id="ARBA00022475"/>
    </source>
</evidence>
<feature type="transmembrane region" description="Helical" evidence="14">
    <location>
        <begin position="245"/>
        <end position="263"/>
    </location>
</feature>
<evidence type="ECO:0000256" key="13">
    <source>
        <dbReference type="RuleBase" id="RU362091"/>
    </source>
</evidence>
<evidence type="ECO:0000313" key="15">
    <source>
        <dbReference type="EMBL" id="AQS58722.1"/>
    </source>
</evidence>
<dbReference type="EMBL" id="CP019698">
    <property type="protein sequence ID" value="AQS58722.1"/>
    <property type="molecule type" value="Genomic_DNA"/>
</dbReference>
<keyword evidence="16" id="KW-1185">Reference proteome</keyword>
<evidence type="ECO:0000256" key="3">
    <source>
        <dbReference type="ARBA" id="ARBA00022448"/>
    </source>
</evidence>
<evidence type="ECO:0000256" key="11">
    <source>
        <dbReference type="ARBA" id="ARBA00023201"/>
    </source>
</evidence>
<keyword evidence="3" id="KW-0813">Transport</keyword>
<organism evidence="15 16">
    <name type="scientific">Desulforamulus ferrireducens</name>
    <dbReference type="NCBI Taxonomy" id="1833852"/>
    <lineage>
        <taxon>Bacteria</taxon>
        <taxon>Bacillati</taxon>
        <taxon>Bacillota</taxon>
        <taxon>Clostridia</taxon>
        <taxon>Eubacteriales</taxon>
        <taxon>Peptococcaceae</taxon>
        <taxon>Desulforamulus</taxon>
    </lineage>
</organism>
<dbReference type="AlphaFoldDB" id="A0A1S6IVE4"/>
<keyword evidence="6" id="KW-0769">Symport</keyword>
<keyword evidence="10 14" id="KW-0472">Membrane</keyword>
<evidence type="ECO:0000256" key="12">
    <source>
        <dbReference type="ARBA" id="ARBA00033708"/>
    </source>
</evidence>
<dbReference type="CDD" id="cd10322">
    <property type="entry name" value="SLC5sbd"/>
    <property type="match status" value="1"/>
</dbReference>
<keyword evidence="5 14" id="KW-0812">Transmembrane</keyword>
<dbReference type="Pfam" id="PF00474">
    <property type="entry name" value="SSF"/>
    <property type="match status" value="1"/>
</dbReference>
<dbReference type="PANTHER" id="PTHR48086">
    <property type="entry name" value="SODIUM/PROLINE SYMPORTER-RELATED"/>
    <property type="match status" value="1"/>
</dbReference>
<evidence type="ECO:0000256" key="7">
    <source>
        <dbReference type="ARBA" id="ARBA00022989"/>
    </source>
</evidence>
<evidence type="ECO:0000256" key="2">
    <source>
        <dbReference type="ARBA" id="ARBA00006434"/>
    </source>
</evidence>
<evidence type="ECO:0000256" key="6">
    <source>
        <dbReference type="ARBA" id="ARBA00022847"/>
    </source>
</evidence>
<keyword evidence="8" id="KW-0915">Sodium</keyword>
<name>A0A1S6IVE4_9FIRM</name>
<feature type="transmembrane region" description="Helical" evidence="14">
    <location>
        <begin position="74"/>
        <end position="93"/>
    </location>
</feature>
<dbReference type="GO" id="GO:0015824">
    <property type="term" value="P:proline transport"/>
    <property type="evidence" value="ECO:0007669"/>
    <property type="project" value="TreeGrafter"/>
</dbReference>
<dbReference type="STRING" id="1833852.B0537_06270"/>
<feature type="transmembrane region" description="Helical" evidence="14">
    <location>
        <begin position="125"/>
        <end position="149"/>
    </location>
</feature>
<dbReference type="InterPro" id="IPR001734">
    <property type="entry name" value="Na/solute_symporter"/>
</dbReference>
<feature type="transmembrane region" description="Helical" evidence="14">
    <location>
        <begin position="483"/>
        <end position="509"/>
    </location>
</feature>
<dbReference type="PROSITE" id="PS50283">
    <property type="entry name" value="NA_SOLUT_SYMP_3"/>
    <property type="match status" value="1"/>
</dbReference>
<comment type="subcellular location">
    <subcellularLocation>
        <location evidence="1">Cell membrane</location>
        <topology evidence="1">Multi-pass membrane protein</topology>
    </subcellularLocation>
</comment>
<accession>A0A1S6IVE4</accession>
<reference evidence="15 16" key="1">
    <citation type="journal article" date="2016" name="Int. J. Syst. Evol. Microbiol.">
        <title>Desulfotomaculum ferrireducens sp. nov., a moderately thermophilic sulfate-reducing and dissimilatory Fe(III)-reducing bacterium isolated from compost.</title>
        <authorList>
            <person name="Yang G."/>
            <person name="Guo J."/>
            <person name="Zhuang L."/>
            <person name="Yuan Y."/>
            <person name="Zhou S."/>
        </authorList>
    </citation>
    <scope>NUCLEOTIDE SEQUENCE [LARGE SCALE GENOMIC DNA]</scope>
    <source>
        <strain evidence="15 16">GSS09</strain>
    </source>
</reference>